<feature type="compositionally biased region" description="Low complexity" evidence="4">
    <location>
        <begin position="234"/>
        <end position="245"/>
    </location>
</feature>
<dbReference type="PANTHER" id="PTHR45641:SF1">
    <property type="entry name" value="AAA+ ATPASE DOMAIN-CONTAINING PROTEIN"/>
    <property type="match status" value="1"/>
</dbReference>
<dbReference type="PRINTS" id="PR00381">
    <property type="entry name" value="KINESINLIGHT"/>
</dbReference>
<evidence type="ECO:0000256" key="3">
    <source>
        <dbReference type="PROSITE-ProRule" id="PRU00339"/>
    </source>
</evidence>
<dbReference type="InterPro" id="IPR013761">
    <property type="entry name" value="SAM/pointed_sf"/>
</dbReference>
<feature type="domain" description="SAM" evidence="5">
    <location>
        <begin position="92"/>
        <end position="155"/>
    </location>
</feature>
<keyword evidence="1" id="KW-0677">Repeat</keyword>
<dbReference type="Gene3D" id="1.25.40.10">
    <property type="entry name" value="Tetratricopeptide repeat domain"/>
    <property type="match status" value="3"/>
</dbReference>
<feature type="region of interest" description="Disordered" evidence="4">
    <location>
        <begin position="156"/>
        <end position="211"/>
    </location>
</feature>
<gene>
    <name evidence="6" type="ORF">FCC1311_041382</name>
</gene>
<comment type="caution">
    <text evidence="6">The sequence shown here is derived from an EMBL/GenBank/DDBJ whole genome shotgun (WGS) entry which is preliminary data.</text>
</comment>
<dbReference type="CDD" id="cd09487">
    <property type="entry name" value="SAM_superfamily"/>
    <property type="match status" value="1"/>
</dbReference>
<dbReference type="Proteomes" id="UP000241890">
    <property type="component" value="Unassembled WGS sequence"/>
</dbReference>
<keyword evidence="7" id="KW-1185">Reference proteome</keyword>
<dbReference type="Pfam" id="PF13374">
    <property type="entry name" value="TPR_10"/>
    <property type="match status" value="1"/>
</dbReference>
<feature type="repeat" description="TPR" evidence="3">
    <location>
        <begin position="968"/>
        <end position="1001"/>
    </location>
</feature>
<evidence type="ECO:0000313" key="6">
    <source>
        <dbReference type="EMBL" id="GBG27915.1"/>
    </source>
</evidence>
<protein>
    <submittedName>
        <fullName evidence="6">Kinesin light chain 1</fullName>
    </submittedName>
</protein>
<feature type="compositionally biased region" description="Basic and acidic residues" evidence="4">
    <location>
        <begin position="379"/>
        <end position="393"/>
    </location>
</feature>
<dbReference type="InterPro" id="IPR011990">
    <property type="entry name" value="TPR-like_helical_dom_sf"/>
</dbReference>
<evidence type="ECO:0000256" key="1">
    <source>
        <dbReference type="ARBA" id="ARBA00022737"/>
    </source>
</evidence>
<dbReference type="SMART" id="SM00028">
    <property type="entry name" value="TPR"/>
    <property type="match status" value="8"/>
</dbReference>
<name>A0A2R5GBD3_9STRA</name>
<dbReference type="SMART" id="SM00454">
    <property type="entry name" value="SAM"/>
    <property type="match status" value="1"/>
</dbReference>
<evidence type="ECO:0000256" key="2">
    <source>
        <dbReference type="ARBA" id="ARBA00022803"/>
    </source>
</evidence>
<evidence type="ECO:0000313" key="7">
    <source>
        <dbReference type="Proteomes" id="UP000241890"/>
    </source>
</evidence>
<dbReference type="AlphaFoldDB" id="A0A2R5GBD3"/>
<dbReference type="OrthoDB" id="197174at2759"/>
<feature type="region of interest" description="Disordered" evidence="4">
    <location>
        <begin position="352"/>
        <end position="413"/>
    </location>
</feature>
<dbReference type="SUPFAM" id="SSF48452">
    <property type="entry name" value="TPR-like"/>
    <property type="match status" value="2"/>
</dbReference>
<dbReference type="EMBL" id="BEYU01000037">
    <property type="protein sequence ID" value="GBG27915.1"/>
    <property type="molecule type" value="Genomic_DNA"/>
</dbReference>
<dbReference type="PROSITE" id="PS50005">
    <property type="entry name" value="TPR"/>
    <property type="match status" value="7"/>
</dbReference>
<feature type="repeat" description="TPR" evidence="3">
    <location>
        <begin position="732"/>
        <end position="765"/>
    </location>
</feature>
<reference evidence="6 7" key="1">
    <citation type="submission" date="2017-12" db="EMBL/GenBank/DDBJ databases">
        <title>Sequencing, de novo assembly and annotation of complete genome of a new Thraustochytrid species, strain FCC1311.</title>
        <authorList>
            <person name="Sedici K."/>
            <person name="Godart F."/>
            <person name="Aiese Cigliano R."/>
            <person name="Sanseverino W."/>
            <person name="Barakat M."/>
            <person name="Ortet P."/>
            <person name="Marechal E."/>
            <person name="Cagnac O."/>
            <person name="Amato A."/>
        </authorList>
    </citation>
    <scope>NUCLEOTIDE SEQUENCE [LARGE SCALE GENOMIC DNA]</scope>
</reference>
<evidence type="ECO:0000259" key="5">
    <source>
        <dbReference type="PROSITE" id="PS50105"/>
    </source>
</evidence>
<sequence>MQMEWNLHKLRNSLERERAKAPSTKAGAGPIWQSASTNKGSLRAFASDVRGGSRSQSTKGASRAAKGNAKGSCVASTKPKKRILRGNECPEWTKSDVQQWLHSLGLEKYKKIFAENEIDGAVLLELGVDDLDYMNINALAHRKALLKEVARLKRCIDPGTDGRPSSRQLQPLRSGRSQYADAGAHDAAQSSPRQVPVSATSSSGGGGYQGGLLDEAAEHEAFKRAVEEWRNGGSSTTKAQSQSQTRAKSAKDGSTEDGPALREIVVQSARGGANAVEGEGKSDQPAALHGVLDEEAERRAFQEAVQEWRNSGGAASRVDVVDYKTHKQGARAKRSEKVQAMLEAYETNLKKKNATSASLPESACPGRHAEESNANMSSRDAKRTQRLSKDRSQRLSQRQLEAVPFVDGNPRRQSLRLAPSPEVVQEAERKLVASNQSGPGHEVFPAEARAIIDPRSISFRAVKAIYEDVLSGALVPDVELFEVSRDLSEKITIGTTIKVLEINNDGSREGRVHYANEQVTFMPGTDAKVKKRSPLQRAWCVWETLGAVKFERPLRIAVTPGEEEGFEEQLLEDPDEIAKIMADNNDMRNAKCYKAEDKKMIDDAVREIDGDFTKLNMVVNDRVREWHMQMARQAVVKARQRENEEGLADILWSAGALFNSQGLSNEALTNFEEALSIRKEILGDRHPDVATTLNNIASVYDSQGRYEEALANFEEAQSIRRESLGDRHPDVGGTLNNIAAVYSSQSRYEEALAYYEEDLSISKESLGDRHPDVAITLIGIANEALSIRRESLGDRHPDVGGTLNNIAAVYYSQSRYEEALEYYEEDLSISKESLGDRHPDVAITLICIANVYHRQGRYEEALAYYEEALSIDKESLSDRHPDVATTLNNIANVYGDQGLYEEALAYYEEALSIRKESLGDRHPDVAITLNNIASVYDSQGRYEVALAYCEEALSIKKESLGDRHPSVATTLSGIANVYKAQGRYEAALAYYEEALSIYKESLGDRHPYVA</sequence>
<organism evidence="6 7">
    <name type="scientific">Hondaea fermentalgiana</name>
    <dbReference type="NCBI Taxonomy" id="2315210"/>
    <lineage>
        <taxon>Eukaryota</taxon>
        <taxon>Sar</taxon>
        <taxon>Stramenopiles</taxon>
        <taxon>Bigyra</taxon>
        <taxon>Labyrinthulomycetes</taxon>
        <taxon>Thraustochytrida</taxon>
        <taxon>Thraustochytriidae</taxon>
        <taxon>Hondaea</taxon>
    </lineage>
</organism>
<feature type="repeat" description="TPR" evidence="3">
    <location>
        <begin position="690"/>
        <end position="723"/>
    </location>
</feature>
<feature type="repeat" description="TPR" evidence="3">
    <location>
        <begin position="884"/>
        <end position="917"/>
    </location>
</feature>
<feature type="region of interest" description="Disordered" evidence="4">
    <location>
        <begin position="15"/>
        <end position="73"/>
    </location>
</feature>
<dbReference type="InParanoid" id="A0A2R5GBD3"/>
<dbReference type="Gene3D" id="1.10.150.50">
    <property type="entry name" value="Transcription Factor, Ets-1"/>
    <property type="match status" value="1"/>
</dbReference>
<feature type="region of interest" description="Disordered" evidence="4">
    <location>
        <begin position="228"/>
        <end position="259"/>
    </location>
</feature>
<dbReference type="PROSITE" id="PS50105">
    <property type="entry name" value="SAM_DOMAIN"/>
    <property type="match status" value="1"/>
</dbReference>
<accession>A0A2R5GBD3</accession>
<dbReference type="PROSITE" id="PS50293">
    <property type="entry name" value="TPR_REGION"/>
    <property type="match status" value="1"/>
</dbReference>
<dbReference type="PANTHER" id="PTHR45641">
    <property type="entry name" value="TETRATRICOPEPTIDE REPEAT PROTEIN (AFU_ORTHOLOGUE AFUA_6G03870)"/>
    <property type="match status" value="1"/>
</dbReference>
<feature type="compositionally biased region" description="Polar residues" evidence="4">
    <location>
        <begin position="163"/>
        <end position="177"/>
    </location>
</feature>
<keyword evidence="2 3" id="KW-0802">TPR repeat</keyword>
<dbReference type="Pfam" id="PF13424">
    <property type="entry name" value="TPR_12"/>
    <property type="match status" value="4"/>
</dbReference>
<dbReference type="Pfam" id="PF00536">
    <property type="entry name" value="SAM_1"/>
    <property type="match status" value="1"/>
</dbReference>
<feature type="repeat" description="TPR" evidence="3">
    <location>
        <begin position="842"/>
        <end position="875"/>
    </location>
</feature>
<evidence type="ECO:0000256" key="4">
    <source>
        <dbReference type="SAM" id="MobiDB-lite"/>
    </source>
</evidence>
<feature type="compositionally biased region" description="Polar residues" evidence="4">
    <location>
        <begin position="188"/>
        <end position="200"/>
    </location>
</feature>
<feature type="repeat" description="TPR" evidence="3">
    <location>
        <begin position="800"/>
        <end position="833"/>
    </location>
</feature>
<dbReference type="InterPro" id="IPR019734">
    <property type="entry name" value="TPR_rpt"/>
</dbReference>
<proteinExistence type="predicted"/>
<dbReference type="InterPro" id="IPR001660">
    <property type="entry name" value="SAM"/>
</dbReference>
<dbReference type="SUPFAM" id="SSF47769">
    <property type="entry name" value="SAM/Pointed domain"/>
    <property type="match status" value="1"/>
</dbReference>
<feature type="repeat" description="TPR" evidence="3">
    <location>
        <begin position="926"/>
        <end position="959"/>
    </location>
</feature>